<sequence length="75" mass="8770">MVRNTSDTYFEQYITVNKVSQTKLLLLMNICYTVFLSSREWKEQETTLSENAPVQATTVFVSEDKRIVVVGYQKR</sequence>
<protein>
    <submittedName>
        <fullName evidence="1">Uncharacterized protein</fullName>
    </submittedName>
</protein>
<proteinExistence type="predicted"/>
<dbReference type="Proteomes" id="UP000277928">
    <property type="component" value="Unassembled WGS sequence"/>
</dbReference>
<name>A0A3P6V641_LITSI</name>
<dbReference type="AlphaFoldDB" id="A0A3P6V641"/>
<evidence type="ECO:0000313" key="2">
    <source>
        <dbReference type="Proteomes" id="UP000277928"/>
    </source>
</evidence>
<keyword evidence="2" id="KW-1185">Reference proteome</keyword>
<evidence type="ECO:0000313" key="1">
    <source>
        <dbReference type="EMBL" id="VDK87658.1"/>
    </source>
</evidence>
<organism evidence="1 2">
    <name type="scientific">Litomosoides sigmodontis</name>
    <name type="common">Filarial nematode worm</name>
    <dbReference type="NCBI Taxonomy" id="42156"/>
    <lineage>
        <taxon>Eukaryota</taxon>
        <taxon>Metazoa</taxon>
        <taxon>Ecdysozoa</taxon>
        <taxon>Nematoda</taxon>
        <taxon>Chromadorea</taxon>
        <taxon>Rhabditida</taxon>
        <taxon>Spirurina</taxon>
        <taxon>Spiruromorpha</taxon>
        <taxon>Filarioidea</taxon>
        <taxon>Onchocercidae</taxon>
        <taxon>Litomosoides</taxon>
    </lineage>
</organism>
<accession>A0A3P6V641</accession>
<gene>
    <name evidence="1" type="ORF">NLS_LOCUS8268</name>
</gene>
<dbReference type="EMBL" id="UYRX01001006">
    <property type="protein sequence ID" value="VDK87658.1"/>
    <property type="molecule type" value="Genomic_DNA"/>
</dbReference>
<reference evidence="1 2" key="1">
    <citation type="submission" date="2018-08" db="EMBL/GenBank/DDBJ databases">
        <authorList>
            <person name="Laetsch R D."/>
            <person name="Stevens L."/>
            <person name="Kumar S."/>
            <person name="Blaxter L. M."/>
        </authorList>
    </citation>
    <scope>NUCLEOTIDE SEQUENCE [LARGE SCALE GENOMIC DNA]</scope>
</reference>